<dbReference type="Gene3D" id="3.30.160.60">
    <property type="entry name" value="Classic Zinc Finger"/>
    <property type="match status" value="4"/>
</dbReference>
<dbReference type="Proteomes" id="UP001295444">
    <property type="component" value="Chromosome 14"/>
</dbReference>
<feature type="domain" description="C2H2-type" evidence="8">
    <location>
        <begin position="261"/>
        <end position="288"/>
    </location>
</feature>
<feature type="region of interest" description="Disordered" evidence="7">
    <location>
        <begin position="96"/>
        <end position="117"/>
    </location>
</feature>
<evidence type="ECO:0000256" key="2">
    <source>
        <dbReference type="ARBA" id="ARBA00022737"/>
    </source>
</evidence>
<feature type="region of interest" description="Disordered" evidence="7">
    <location>
        <begin position="1"/>
        <end position="24"/>
    </location>
</feature>
<organism evidence="9 10">
    <name type="scientific">Pelobates cultripes</name>
    <name type="common">Western spadefoot toad</name>
    <dbReference type="NCBI Taxonomy" id="61616"/>
    <lineage>
        <taxon>Eukaryota</taxon>
        <taxon>Metazoa</taxon>
        <taxon>Chordata</taxon>
        <taxon>Craniata</taxon>
        <taxon>Vertebrata</taxon>
        <taxon>Euteleostomi</taxon>
        <taxon>Amphibia</taxon>
        <taxon>Batrachia</taxon>
        <taxon>Anura</taxon>
        <taxon>Pelobatoidea</taxon>
        <taxon>Pelobatidae</taxon>
        <taxon>Pelobates</taxon>
    </lineage>
</organism>
<evidence type="ECO:0000256" key="1">
    <source>
        <dbReference type="ARBA" id="ARBA00022723"/>
    </source>
</evidence>
<dbReference type="EMBL" id="OW240925">
    <property type="protein sequence ID" value="CAH2329403.1"/>
    <property type="molecule type" value="Genomic_DNA"/>
</dbReference>
<dbReference type="AlphaFoldDB" id="A0AAD1TLZ6"/>
<keyword evidence="1" id="KW-0479">Metal-binding</keyword>
<dbReference type="PANTHER" id="PTHR23226">
    <property type="entry name" value="ZINC FINGER AND SCAN DOMAIN-CONTAINING"/>
    <property type="match status" value="1"/>
</dbReference>
<dbReference type="GO" id="GO:0000978">
    <property type="term" value="F:RNA polymerase II cis-regulatory region sequence-specific DNA binding"/>
    <property type="evidence" value="ECO:0007669"/>
    <property type="project" value="TreeGrafter"/>
</dbReference>
<reference evidence="9" key="1">
    <citation type="submission" date="2022-03" db="EMBL/GenBank/DDBJ databases">
        <authorList>
            <person name="Alioto T."/>
            <person name="Alioto T."/>
            <person name="Gomez Garrido J."/>
        </authorList>
    </citation>
    <scope>NUCLEOTIDE SEQUENCE</scope>
</reference>
<dbReference type="InterPro" id="IPR013087">
    <property type="entry name" value="Znf_C2H2_type"/>
</dbReference>
<dbReference type="PROSITE" id="PS00028">
    <property type="entry name" value="ZINC_FINGER_C2H2_1"/>
    <property type="match status" value="3"/>
</dbReference>
<proteinExistence type="predicted"/>
<dbReference type="FunFam" id="3.30.160.60:FF:000710">
    <property type="entry name" value="Zinc finger protein 768"/>
    <property type="match status" value="1"/>
</dbReference>
<keyword evidence="3 6" id="KW-0863">Zinc-finger</keyword>
<keyword evidence="5" id="KW-0238">DNA-binding</keyword>
<dbReference type="FunFam" id="3.30.160.60:FF:000759">
    <property type="entry name" value="zinc finger protein 16"/>
    <property type="match status" value="1"/>
</dbReference>
<evidence type="ECO:0000256" key="3">
    <source>
        <dbReference type="ARBA" id="ARBA00022771"/>
    </source>
</evidence>
<keyword evidence="2" id="KW-0677">Repeat</keyword>
<evidence type="ECO:0000256" key="4">
    <source>
        <dbReference type="ARBA" id="ARBA00022833"/>
    </source>
</evidence>
<dbReference type="PANTHER" id="PTHR23226:SF397">
    <property type="entry name" value="C2H2-TYPE DOMAIN-CONTAINING PROTEIN"/>
    <property type="match status" value="1"/>
</dbReference>
<name>A0AAD1TLZ6_PELCU</name>
<keyword evidence="10" id="KW-1185">Reference proteome</keyword>
<evidence type="ECO:0000256" key="5">
    <source>
        <dbReference type="ARBA" id="ARBA00023125"/>
    </source>
</evidence>
<feature type="non-terminal residue" evidence="9">
    <location>
        <position position="339"/>
    </location>
</feature>
<feature type="domain" description="C2H2-type" evidence="8">
    <location>
        <begin position="289"/>
        <end position="316"/>
    </location>
</feature>
<dbReference type="Pfam" id="PF00096">
    <property type="entry name" value="zf-C2H2"/>
    <property type="match status" value="3"/>
</dbReference>
<feature type="domain" description="C2H2-type" evidence="8">
    <location>
        <begin position="233"/>
        <end position="260"/>
    </location>
</feature>
<evidence type="ECO:0000256" key="7">
    <source>
        <dbReference type="SAM" id="MobiDB-lite"/>
    </source>
</evidence>
<dbReference type="PROSITE" id="PS50157">
    <property type="entry name" value="ZINC_FINGER_C2H2_2"/>
    <property type="match status" value="4"/>
</dbReference>
<keyword evidence="4" id="KW-0862">Zinc</keyword>
<evidence type="ECO:0000313" key="9">
    <source>
        <dbReference type="EMBL" id="CAH2329403.1"/>
    </source>
</evidence>
<dbReference type="SUPFAM" id="SSF57667">
    <property type="entry name" value="beta-beta-alpha zinc fingers"/>
    <property type="match status" value="3"/>
</dbReference>
<evidence type="ECO:0000313" key="10">
    <source>
        <dbReference type="Proteomes" id="UP001295444"/>
    </source>
</evidence>
<accession>A0AAD1TLZ6</accession>
<feature type="compositionally biased region" description="Basic and acidic residues" evidence="7">
    <location>
        <begin position="1"/>
        <end position="12"/>
    </location>
</feature>
<dbReference type="SMART" id="SM00355">
    <property type="entry name" value="ZnF_C2H2"/>
    <property type="match status" value="4"/>
</dbReference>
<gene>
    <name evidence="9" type="ORF">PECUL_23A010496</name>
</gene>
<feature type="domain" description="C2H2-type" evidence="8">
    <location>
        <begin position="202"/>
        <end position="232"/>
    </location>
</feature>
<dbReference type="GO" id="GO:0008270">
    <property type="term" value="F:zinc ion binding"/>
    <property type="evidence" value="ECO:0007669"/>
    <property type="project" value="UniProtKB-KW"/>
</dbReference>
<feature type="region of interest" description="Disordered" evidence="7">
    <location>
        <begin position="40"/>
        <end position="60"/>
    </location>
</feature>
<dbReference type="InterPro" id="IPR036236">
    <property type="entry name" value="Znf_C2H2_sf"/>
</dbReference>
<sequence length="339" mass="37861">MAAAEETSRHGVAELPTQSEQACLMTPRARKDIQPFKRLLPSEPVSDNGSQGVNGPVNACTQSNEVPRAKESMERLPDPTCGAEEHQHCYDGLQALGDSQPRPEDEGGLDRNCLPTRKPRSRLPHTCVKGGSLPLLILASRCTNLEPVIYGFQNQLDAGRGTARHGRVSCREQRPGSLHTRGVEVKPEHKCRYRTHTGENLFSCSECGKCFVNKTALNVENVLARTHTGEKPFACSECGKCFSSKVTLVTHHRIHTGEKPFSCSECRKVYRQYSQLVAHQRTHTGEKLFSCSECGKSFRRHSVLVIHQRIHTGEKPISYSECDDSRNRRRSIYPLSRCV</sequence>
<dbReference type="FunFam" id="3.30.160.60:FF:002343">
    <property type="entry name" value="Zinc finger protein 33A"/>
    <property type="match status" value="1"/>
</dbReference>
<evidence type="ECO:0000256" key="6">
    <source>
        <dbReference type="PROSITE-ProRule" id="PRU00042"/>
    </source>
</evidence>
<feature type="compositionally biased region" description="Polar residues" evidence="7">
    <location>
        <begin position="45"/>
        <end position="60"/>
    </location>
</feature>
<dbReference type="GO" id="GO:0000981">
    <property type="term" value="F:DNA-binding transcription factor activity, RNA polymerase II-specific"/>
    <property type="evidence" value="ECO:0007669"/>
    <property type="project" value="TreeGrafter"/>
</dbReference>
<evidence type="ECO:0000259" key="8">
    <source>
        <dbReference type="PROSITE" id="PS50157"/>
    </source>
</evidence>
<protein>
    <submittedName>
        <fullName evidence="9">Gastrula zinc finger -like</fullName>
    </submittedName>
</protein>